<name>A0ABQ2TPY7_STRBA</name>
<proteinExistence type="predicted"/>
<comment type="caution">
    <text evidence="1">The sequence shown here is derived from an EMBL/GenBank/DDBJ whole genome shotgun (WGS) entry which is preliminary data.</text>
</comment>
<sequence>MSWIAAHGRPNSPVVEWASSTIVRSNPKPPAESSLFLARLTGRRRLGTLRGPLGIGVVGEPGQREQLDFLLLRAEMLPAAVLIGHSHGTGAGSV</sequence>
<protein>
    <submittedName>
        <fullName evidence="1">Uncharacterized protein</fullName>
    </submittedName>
</protein>
<evidence type="ECO:0000313" key="1">
    <source>
        <dbReference type="EMBL" id="GGS80137.1"/>
    </source>
</evidence>
<reference evidence="2" key="1">
    <citation type="journal article" date="2019" name="Int. J. Syst. Evol. Microbiol.">
        <title>The Global Catalogue of Microorganisms (GCM) 10K type strain sequencing project: providing services to taxonomists for standard genome sequencing and annotation.</title>
        <authorList>
            <consortium name="The Broad Institute Genomics Platform"/>
            <consortium name="The Broad Institute Genome Sequencing Center for Infectious Disease"/>
            <person name="Wu L."/>
            <person name="Ma J."/>
        </authorList>
    </citation>
    <scope>NUCLEOTIDE SEQUENCE [LARGE SCALE GENOMIC DNA]</scope>
    <source>
        <strain evidence="2">JCM 4350</strain>
    </source>
</reference>
<evidence type="ECO:0000313" key="2">
    <source>
        <dbReference type="Proteomes" id="UP000659767"/>
    </source>
</evidence>
<dbReference type="EMBL" id="BMSZ01000026">
    <property type="protein sequence ID" value="GGS80137.1"/>
    <property type="molecule type" value="Genomic_DNA"/>
</dbReference>
<gene>
    <name evidence="1" type="ORF">GCM10010253_63600</name>
</gene>
<accession>A0ABQ2TPY7</accession>
<keyword evidence="2" id="KW-1185">Reference proteome</keyword>
<dbReference type="Proteomes" id="UP000659767">
    <property type="component" value="Unassembled WGS sequence"/>
</dbReference>
<organism evidence="1 2">
    <name type="scientific">Streptomyces badius</name>
    <dbReference type="NCBI Taxonomy" id="1941"/>
    <lineage>
        <taxon>Bacteria</taxon>
        <taxon>Bacillati</taxon>
        <taxon>Actinomycetota</taxon>
        <taxon>Actinomycetes</taxon>
        <taxon>Kitasatosporales</taxon>
        <taxon>Streptomycetaceae</taxon>
        <taxon>Streptomyces</taxon>
    </lineage>
</organism>